<feature type="region of interest" description="Disordered" evidence="1">
    <location>
        <begin position="440"/>
        <end position="459"/>
    </location>
</feature>
<gene>
    <name evidence="3" type="ORF">P271_495</name>
</gene>
<dbReference type="InterPro" id="IPR050128">
    <property type="entry name" value="Sulfate_adenylyltrnsfr_sub2"/>
</dbReference>
<dbReference type="GO" id="GO:0003824">
    <property type="term" value="F:catalytic activity"/>
    <property type="evidence" value="ECO:0007669"/>
    <property type="project" value="InterPro"/>
</dbReference>
<keyword evidence="4" id="KW-1185">Reference proteome</keyword>
<reference evidence="3 4" key="1">
    <citation type="journal article" date="2014" name="PLoS ONE">
        <title>Reduction of Hydrogen Peroxide Accumulation and Toxicity by a Catalase from Mycoplasma iowae.</title>
        <authorList>
            <person name="Pritchard R.E."/>
            <person name="Prassinos A.J."/>
            <person name="Osborne J.D."/>
            <person name="Raviv Z."/>
            <person name="Balish M.F."/>
        </authorList>
    </citation>
    <scope>NUCLEOTIDE SEQUENCE [LARGE SCALE GENOMIC DNA]</scope>
    <source>
        <strain evidence="3 4">DK-CPA</strain>
    </source>
</reference>
<feature type="domain" description="Phosphoadenosine phosphosulphate reductase" evidence="2">
    <location>
        <begin position="64"/>
        <end position="125"/>
    </location>
</feature>
<proteinExistence type="predicted"/>
<dbReference type="PANTHER" id="PTHR43196:SF2">
    <property type="entry name" value="PHOSPHOADENOSINE PHOSPHOSULFATE REDUCTASE"/>
    <property type="match status" value="1"/>
</dbReference>
<dbReference type="RefSeq" id="WP_036451791.1">
    <property type="nucleotide sequence ID" value="NZ_AWQU01000073.1"/>
</dbReference>
<dbReference type="InterPro" id="IPR014729">
    <property type="entry name" value="Rossmann-like_a/b/a_fold"/>
</dbReference>
<dbReference type="Proteomes" id="UP000028523">
    <property type="component" value="Unassembled WGS sequence"/>
</dbReference>
<name>A0A084U3V9_MALIO</name>
<sequence>MEIKNTGLSINLKQNNEKLSLQQTRKDHYEELCNHMPYKDKLIWAEEKIIDFLNWCKKENKKEVLVSFSGGKDSTVLLDLVAKVHKKINSDIYLVPAYAIEITFPSTVQFIKSTVEKYQDKFSYIKNPLFVKPIKPWIEILKSKGYPIYSKKISTMLNRLKRSKTKTLLSKIAFGIEPSAKYKISKNRLFLLDSEMTYFIDENGNKINYFFSEKCCDYVKGGLKHDKRPSFIGTMANESELRKQSWIKNGCNIYNQNHPMSRPISIWNTNDIWTYIKENKLIINDAYGYHPNKHNINELRFSRLGCTACPLGSSLEEYIANKYSKDDKLSDEYKYRNRFEKLYDYMPNLYESQIWRTGMYSIIADMDIKIRNDQKYMKYYYERRKKINEWYENLNINLIRIMVQIELSDNNSTNWKYTVSEFNKAQQHFKTNYQTNKKEIDQIRKKEKNLKEKSKNEKK</sequence>
<dbReference type="PANTHER" id="PTHR43196">
    <property type="entry name" value="SULFATE ADENYLYLTRANSFERASE SUBUNIT 2"/>
    <property type="match status" value="1"/>
</dbReference>
<evidence type="ECO:0000256" key="1">
    <source>
        <dbReference type="SAM" id="MobiDB-lite"/>
    </source>
</evidence>
<feature type="domain" description="Phosphoadenosine phosphosulphate reductase" evidence="2">
    <location>
        <begin position="232"/>
        <end position="310"/>
    </location>
</feature>
<evidence type="ECO:0000313" key="4">
    <source>
        <dbReference type="Proteomes" id="UP000028523"/>
    </source>
</evidence>
<dbReference type="InterPro" id="IPR002500">
    <property type="entry name" value="PAPS_reduct_dom"/>
</dbReference>
<evidence type="ECO:0000259" key="2">
    <source>
        <dbReference type="Pfam" id="PF01507"/>
    </source>
</evidence>
<accession>A0A084U3V9</accession>
<dbReference type="Gene3D" id="3.40.50.620">
    <property type="entry name" value="HUPs"/>
    <property type="match status" value="1"/>
</dbReference>
<dbReference type="EMBL" id="AWQU01000073">
    <property type="protein sequence ID" value="KFB07645.1"/>
    <property type="molecule type" value="Genomic_DNA"/>
</dbReference>
<dbReference type="SUPFAM" id="SSF52402">
    <property type="entry name" value="Adenine nucleotide alpha hydrolases-like"/>
    <property type="match status" value="1"/>
</dbReference>
<comment type="caution">
    <text evidence="3">The sequence shown here is derived from an EMBL/GenBank/DDBJ whole genome shotgun (WGS) entry which is preliminary data.</text>
</comment>
<organism evidence="3 4">
    <name type="scientific">Malacoplasma iowae DK-CPA</name>
    <dbReference type="NCBI Taxonomy" id="1394179"/>
    <lineage>
        <taxon>Bacteria</taxon>
        <taxon>Bacillati</taxon>
        <taxon>Mycoplasmatota</taxon>
        <taxon>Mycoplasmoidales</taxon>
        <taxon>Mycoplasmoidaceae</taxon>
        <taxon>Malacoplasma</taxon>
    </lineage>
</organism>
<evidence type="ECO:0000313" key="3">
    <source>
        <dbReference type="EMBL" id="KFB07645.1"/>
    </source>
</evidence>
<dbReference type="Pfam" id="PF01507">
    <property type="entry name" value="PAPS_reduct"/>
    <property type="match status" value="2"/>
</dbReference>
<dbReference type="AlphaFoldDB" id="A0A084U3V9"/>
<protein>
    <submittedName>
        <fullName evidence="3">3'-phosphoadenosine 5'-phosphosulfate reductase domain-containing protein</fullName>
    </submittedName>
</protein>